<accession>A0A562ZYI4</accession>
<dbReference type="Proteomes" id="UP000318199">
    <property type="component" value="Unassembled WGS sequence"/>
</dbReference>
<evidence type="ECO:0000313" key="6">
    <source>
        <dbReference type="Proteomes" id="UP000318199"/>
    </source>
</evidence>
<evidence type="ECO:0000256" key="1">
    <source>
        <dbReference type="ARBA" id="ARBA00010164"/>
    </source>
</evidence>
<evidence type="ECO:0000256" key="3">
    <source>
        <dbReference type="ARBA" id="ARBA00022777"/>
    </source>
</evidence>
<dbReference type="SUPFAM" id="SSF46785">
    <property type="entry name" value="Winged helix' DNA-binding domain"/>
    <property type="match status" value="1"/>
</dbReference>
<dbReference type="NCBIfam" id="NF007297">
    <property type="entry name" value="PRK09775.1"/>
    <property type="match status" value="1"/>
</dbReference>
<evidence type="ECO:0000259" key="4">
    <source>
        <dbReference type="Pfam" id="PF07804"/>
    </source>
</evidence>
<dbReference type="InterPro" id="IPR036388">
    <property type="entry name" value="WH-like_DNA-bd_sf"/>
</dbReference>
<reference evidence="5 6" key="1">
    <citation type="submission" date="2019-07" db="EMBL/GenBank/DDBJ databases">
        <title>Caenimonas sedimenti sp. nov., isolated from activated sludge.</title>
        <authorList>
            <person name="Xu J."/>
        </authorList>
    </citation>
    <scope>NUCLEOTIDE SEQUENCE [LARGE SCALE GENOMIC DNA]</scope>
    <source>
        <strain evidence="5 6">HX-9-20</strain>
    </source>
</reference>
<proteinExistence type="inferred from homology"/>
<keyword evidence="3" id="KW-0418">Kinase</keyword>
<sequence>MAVTAALNDTLRASLRAAGAATSAELQRACGVSQASISRALAPLLAAGEVLAVGRGPSRAYVMPRPVAGVGTTGSIPVIRVDEDGGVSEFATLIPTAGGRCWIEEYVEPLTQLHDGLPWFLADMRPQGFLGRSFAHLHQDLRLADNPDHWSDDDTLKALCQVGDDLPGNLIVGAQAFERFNRAAPQPRVAPDAYVKLADASMRGALPGSSAGGEQPKFCAVREDGQPVIVKFSPAGDSPFDRRWDDLLVCEHLALTVLNEGGIPAAPSRVFRDGGRTLLEVERFDRTPRGRIGMVSLMSFDNEYIGQIDNWAATAERIRLRGLLIEEDVAHLRFLEAFGVQIGNTDRHYGNISLVIGPNGSWRLAPAYDVLPMIYAPIAGEIVPRDFEPGRLAPSAETLREWPRARALAARYWERVAGEPMVSGDFRALAERHAVSLRGDAPTTARGAAA</sequence>
<name>A0A562ZYI4_9BURK</name>
<dbReference type="AlphaFoldDB" id="A0A562ZYI4"/>
<protein>
    <submittedName>
        <fullName evidence="5">Type II toxin-antitoxin system HipA family toxin YjjJ</fullName>
    </submittedName>
</protein>
<evidence type="ECO:0000313" key="5">
    <source>
        <dbReference type="EMBL" id="TWO73415.1"/>
    </source>
</evidence>
<dbReference type="PANTHER" id="PTHR37419">
    <property type="entry name" value="SERINE/THREONINE-PROTEIN KINASE TOXIN HIPA"/>
    <property type="match status" value="1"/>
</dbReference>
<dbReference type="Gene3D" id="1.10.1070.20">
    <property type="match status" value="1"/>
</dbReference>
<dbReference type="RefSeq" id="WP_145889983.1">
    <property type="nucleotide sequence ID" value="NZ_VOBQ01000001.1"/>
</dbReference>
<dbReference type="InterPro" id="IPR036390">
    <property type="entry name" value="WH_DNA-bd_sf"/>
</dbReference>
<dbReference type="EMBL" id="VOBQ01000001">
    <property type="protein sequence ID" value="TWO73415.1"/>
    <property type="molecule type" value="Genomic_DNA"/>
</dbReference>
<dbReference type="OrthoDB" id="8555656at2"/>
<evidence type="ECO:0000256" key="2">
    <source>
        <dbReference type="ARBA" id="ARBA00022679"/>
    </source>
</evidence>
<organism evidence="5 6">
    <name type="scientific">Caenimonas sedimenti</name>
    <dbReference type="NCBI Taxonomy" id="2596921"/>
    <lineage>
        <taxon>Bacteria</taxon>
        <taxon>Pseudomonadati</taxon>
        <taxon>Pseudomonadota</taxon>
        <taxon>Betaproteobacteria</taxon>
        <taxon>Burkholderiales</taxon>
        <taxon>Comamonadaceae</taxon>
        <taxon>Caenimonas</taxon>
    </lineage>
</organism>
<dbReference type="GO" id="GO:0005829">
    <property type="term" value="C:cytosol"/>
    <property type="evidence" value="ECO:0007669"/>
    <property type="project" value="TreeGrafter"/>
</dbReference>
<feature type="domain" description="HipA-like C-terminal" evidence="4">
    <location>
        <begin position="209"/>
        <end position="375"/>
    </location>
</feature>
<dbReference type="PANTHER" id="PTHR37419:SF8">
    <property type="entry name" value="TOXIN YJJJ"/>
    <property type="match status" value="1"/>
</dbReference>
<comment type="caution">
    <text evidence="5">The sequence shown here is derived from an EMBL/GenBank/DDBJ whole genome shotgun (WGS) entry which is preliminary data.</text>
</comment>
<gene>
    <name evidence="5" type="primary">yjjJ</name>
    <name evidence="5" type="ORF">FN976_00795</name>
</gene>
<dbReference type="Pfam" id="PF07804">
    <property type="entry name" value="HipA_C"/>
    <property type="match status" value="1"/>
</dbReference>
<dbReference type="InterPro" id="IPR052028">
    <property type="entry name" value="HipA_Ser/Thr_kinase"/>
</dbReference>
<dbReference type="GO" id="GO:0004674">
    <property type="term" value="F:protein serine/threonine kinase activity"/>
    <property type="evidence" value="ECO:0007669"/>
    <property type="project" value="TreeGrafter"/>
</dbReference>
<keyword evidence="6" id="KW-1185">Reference proteome</keyword>
<dbReference type="Gene3D" id="1.10.10.10">
    <property type="entry name" value="Winged helix-like DNA-binding domain superfamily/Winged helix DNA-binding domain"/>
    <property type="match status" value="1"/>
</dbReference>
<keyword evidence="2" id="KW-0808">Transferase</keyword>
<comment type="similarity">
    <text evidence="1">Belongs to the HipA Ser/Thr kinase family.</text>
</comment>
<dbReference type="InterPro" id="IPR012893">
    <property type="entry name" value="HipA-like_C"/>
</dbReference>